<keyword evidence="2" id="KW-0472">Membrane</keyword>
<reference evidence="4" key="1">
    <citation type="journal article" date="2011" name="Plant Physiol.">
        <title>Comprehensive sequence analysis of 24,783 barley full-length cDNAs derived from 12 clone libraries.</title>
        <authorList>
            <person name="Matsumoto T."/>
            <person name="Tanaka T."/>
            <person name="Sakai H."/>
            <person name="Amano N."/>
            <person name="Kanamori H."/>
            <person name="Kurita K."/>
            <person name="Kikuta A."/>
            <person name="Kamiya K."/>
            <person name="Yamamoto M."/>
            <person name="Ikawa H."/>
            <person name="Fujii N."/>
            <person name="Hori K."/>
            <person name="Itoh T."/>
            <person name="Sato K."/>
        </authorList>
    </citation>
    <scope>NUCLEOTIDE SEQUENCE</scope>
    <source>
        <tissue evidence="4">Shoot and root</tissue>
    </source>
</reference>
<name>F2DL86_HORVV</name>
<accession>F2DL86</accession>
<sequence length="405" mass="45448">MARPYRSNIATYATLFGLPWLEPIIWKWQSYLLSKCSLTMCPSPSTAAMLHTKRIEKVRTWPRGVDLPQLYPVGRCDNLRRTWGIRTASTKQALAAETSKGVYPMSVEMPLTPPATPVTNAVDANDNIPNAKPERLVALFVSRMSWEKNLLLLLKSLEMLPAHLPLDTEMPKMVFVGHGPAKTEIERVCREKGIDAVFMGYQEKGELARSYASADFFCFPSFTETFGQVVLEALAFGLPVIGLDADGTRDLVKPKSTGLLLPLPGRSSASTTKGWSTMRDWHEVCKDSSSPLFLQCADGYARMIAKVMVDHELRRSMSRTACTKGIEGYTWADAMERCVDGYREALRIRIHEEEAICQGKPPRNGEKRSLSEMSPFDRNQLIIARFTKLLIVVILVFFLTHQLGL</sequence>
<dbReference type="InterPro" id="IPR050194">
    <property type="entry name" value="Glycosyltransferase_grp1"/>
</dbReference>
<dbReference type="Gene3D" id="3.40.50.2000">
    <property type="entry name" value="Glycogen Phosphorylase B"/>
    <property type="match status" value="1"/>
</dbReference>
<organism evidence="4">
    <name type="scientific">Hordeum vulgare subsp. vulgare</name>
    <name type="common">Domesticated barley</name>
    <dbReference type="NCBI Taxonomy" id="112509"/>
    <lineage>
        <taxon>Eukaryota</taxon>
        <taxon>Viridiplantae</taxon>
        <taxon>Streptophyta</taxon>
        <taxon>Embryophyta</taxon>
        <taxon>Tracheophyta</taxon>
        <taxon>Spermatophyta</taxon>
        <taxon>Magnoliopsida</taxon>
        <taxon>Liliopsida</taxon>
        <taxon>Poales</taxon>
        <taxon>Poaceae</taxon>
        <taxon>BOP clade</taxon>
        <taxon>Pooideae</taxon>
        <taxon>Triticodae</taxon>
        <taxon>Triticeae</taxon>
        <taxon>Hordeinae</taxon>
        <taxon>Hordeum</taxon>
    </lineage>
</organism>
<feature type="domain" description="Glycosyl transferase family 1" evidence="3">
    <location>
        <begin position="126"/>
        <end position="262"/>
    </location>
</feature>
<evidence type="ECO:0000313" key="4">
    <source>
        <dbReference type="EMBL" id="BAJ95857.1"/>
    </source>
</evidence>
<dbReference type="InterPro" id="IPR001296">
    <property type="entry name" value="Glyco_trans_1"/>
</dbReference>
<keyword evidence="2" id="KW-1133">Transmembrane helix</keyword>
<protein>
    <submittedName>
        <fullName evidence="4">Predicted protein</fullName>
    </submittedName>
</protein>
<dbReference type="SUPFAM" id="SSF53756">
    <property type="entry name" value="UDP-Glycosyltransferase/glycogen phosphorylase"/>
    <property type="match status" value="1"/>
</dbReference>
<evidence type="ECO:0000256" key="2">
    <source>
        <dbReference type="SAM" id="Phobius"/>
    </source>
</evidence>
<dbReference type="EMBL" id="AK364654">
    <property type="protein sequence ID" value="BAJ95857.1"/>
    <property type="molecule type" value="mRNA"/>
</dbReference>
<dbReference type="PANTHER" id="PTHR45947">
    <property type="entry name" value="SULFOQUINOVOSYL TRANSFERASE SQD2"/>
    <property type="match status" value="1"/>
</dbReference>
<keyword evidence="1" id="KW-0328">Glycosyltransferase</keyword>
<keyword evidence="1" id="KW-0808">Transferase</keyword>
<dbReference type="GO" id="GO:0016757">
    <property type="term" value="F:glycosyltransferase activity"/>
    <property type="evidence" value="ECO:0007669"/>
    <property type="project" value="UniProtKB-KW"/>
</dbReference>
<evidence type="ECO:0000256" key="1">
    <source>
        <dbReference type="ARBA" id="ARBA00022676"/>
    </source>
</evidence>
<feature type="transmembrane region" description="Helical" evidence="2">
    <location>
        <begin position="382"/>
        <end position="400"/>
    </location>
</feature>
<proteinExistence type="evidence at transcript level"/>
<evidence type="ECO:0000259" key="3">
    <source>
        <dbReference type="Pfam" id="PF00534"/>
    </source>
</evidence>
<keyword evidence="2" id="KW-0812">Transmembrane</keyword>
<dbReference type="PANTHER" id="PTHR45947:SF3">
    <property type="entry name" value="SULFOQUINOVOSYL TRANSFERASE SQD2"/>
    <property type="match status" value="1"/>
</dbReference>
<dbReference type="Pfam" id="PF00534">
    <property type="entry name" value="Glycos_transf_1"/>
    <property type="match status" value="1"/>
</dbReference>
<dbReference type="AlphaFoldDB" id="F2DL86"/>